<dbReference type="KEGG" id="cdet:87951168"/>
<feature type="compositionally biased region" description="Polar residues" evidence="1">
    <location>
        <begin position="292"/>
        <end position="310"/>
    </location>
</feature>
<sequence>MADIFRPLPPQRRGSEINPVQTSDEDSLAHLDAPPSKLRQRRAIPRIASLDILSAAKLVGSNCPSIRSVGSHSSCHQLSPSLVEPTEVVWYQDRDQTEAPMSLDQMVDALHYIMMTKSVLDPVPREYNSYILHLLEGYWSVQVLLKKTEKILKEELETSQRSINEFTKMSDEWQEKEAAFRAEIKRLELVLAKVAPEGVGAVVLARSESVVDRSATSSRMFKAKIENARCSPEKVSMQPNLDDNADVELSQELRKVQRRRHRTIKHGRKNMPLDPAAIVRALDTSSSEEDNSLNPSQRANNLPARTQAAQLSRAAPRMQDTGASYAFQLATNTPEYDSLRQPPGSVYRGTLGVNPAGNEAIAAAKAAGERSSVARPNIISSATGKLPEQPARRASQTHQHKREFSFEAGKDGIQLQSFGNVSDTGKERSAHGCEIEPSVVRQTPSPESRNILLSSRTRASAQQRQMPHGDTQAGPHSSERGHLSTSMAENVSGEVDELGSKSSVRNQYCSSRTQSVYRGYSEGAGNLPDDEFGDRGRPVERRATGTSHSRTAAYEALRWADSEGQENDESVL</sequence>
<evidence type="ECO:0000313" key="2">
    <source>
        <dbReference type="EMBL" id="WQF89654.1"/>
    </source>
</evidence>
<feature type="compositionally biased region" description="Basic and acidic residues" evidence="1">
    <location>
        <begin position="533"/>
        <end position="543"/>
    </location>
</feature>
<protein>
    <submittedName>
        <fullName evidence="2">Uncharacterized protein</fullName>
    </submittedName>
</protein>
<feature type="region of interest" description="Disordered" evidence="1">
    <location>
        <begin position="380"/>
        <end position="486"/>
    </location>
</feature>
<gene>
    <name evidence="2" type="ORF">CDEST_14668</name>
</gene>
<dbReference type="Proteomes" id="UP001322277">
    <property type="component" value="Chromosome 10"/>
</dbReference>
<feature type="region of interest" description="Disordered" evidence="1">
    <location>
        <begin position="1"/>
        <end position="37"/>
    </location>
</feature>
<feature type="compositionally biased region" description="Polar residues" evidence="1">
    <location>
        <begin position="414"/>
        <end position="423"/>
    </location>
</feature>
<proteinExistence type="predicted"/>
<name>A0AAX4J259_9PEZI</name>
<feature type="compositionally biased region" description="Polar residues" evidence="1">
    <location>
        <begin position="440"/>
        <end position="465"/>
    </location>
</feature>
<dbReference type="GeneID" id="87951168"/>
<feature type="compositionally biased region" description="Basic and acidic residues" evidence="1">
    <location>
        <begin position="424"/>
        <end position="434"/>
    </location>
</feature>
<keyword evidence="3" id="KW-1185">Reference proteome</keyword>
<evidence type="ECO:0000313" key="3">
    <source>
        <dbReference type="Proteomes" id="UP001322277"/>
    </source>
</evidence>
<feature type="region of interest" description="Disordered" evidence="1">
    <location>
        <begin position="514"/>
        <end position="550"/>
    </location>
</feature>
<dbReference type="RefSeq" id="XP_062786875.1">
    <property type="nucleotide sequence ID" value="XM_062930824.1"/>
</dbReference>
<reference evidence="3" key="1">
    <citation type="journal article" date="2023" name="bioRxiv">
        <title>Complete genome of the Medicago anthracnose fungus, Colletotrichum destructivum, reveals a mini-chromosome-like region within a core chromosome.</title>
        <authorList>
            <person name="Lapalu N."/>
            <person name="Simon A."/>
            <person name="Lu A."/>
            <person name="Plaumann P.-L."/>
            <person name="Amselem J."/>
            <person name="Pigne S."/>
            <person name="Auger A."/>
            <person name="Koch C."/>
            <person name="Dallery J.-F."/>
            <person name="O'Connell R.J."/>
        </authorList>
    </citation>
    <scope>NUCLEOTIDE SEQUENCE [LARGE SCALE GENOMIC DNA]</scope>
    <source>
        <strain evidence="3">CBS 520.97</strain>
    </source>
</reference>
<dbReference type="EMBL" id="CP137314">
    <property type="protein sequence ID" value="WQF89654.1"/>
    <property type="molecule type" value="Genomic_DNA"/>
</dbReference>
<evidence type="ECO:0000256" key="1">
    <source>
        <dbReference type="SAM" id="MobiDB-lite"/>
    </source>
</evidence>
<organism evidence="2 3">
    <name type="scientific">Colletotrichum destructivum</name>
    <dbReference type="NCBI Taxonomy" id="34406"/>
    <lineage>
        <taxon>Eukaryota</taxon>
        <taxon>Fungi</taxon>
        <taxon>Dikarya</taxon>
        <taxon>Ascomycota</taxon>
        <taxon>Pezizomycotina</taxon>
        <taxon>Sordariomycetes</taxon>
        <taxon>Hypocreomycetidae</taxon>
        <taxon>Glomerellales</taxon>
        <taxon>Glomerellaceae</taxon>
        <taxon>Colletotrichum</taxon>
        <taxon>Colletotrichum destructivum species complex</taxon>
    </lineage>
</organism>
<feature type="region of interest" description="Disordered" evidence="1">
    <location>
        <begin position="283"/>
        <end position="310"/>
    </location>
</feature>
<accession>A0AAX4J259</accession>
<dbReference type="AlphaFoldDB" id="A0AAX4J259"/>